<dbReference type="SUPFAM" id="SSF48452">
    <property type="entry name" value="TPR-like"/>
    <property type="match status" value="1"/>
</dbReference>
<gene>
    <name evidence="4" type="ORF">EDS130_LOCUS28781</name>
    <name evidence="5" type="ORF">XAT740_LOCUS41813</name>
</gene>
<evidence type="ECO:0000313" key="6">
    <source>
        <dbReference type="Proteomes" id="UP000663828"/>
    </source>
</evidence>
<keyword evidence="2" id="KW-0802">TPR repeat</keyword>
<keyword evidence="3" id="KW-0175">Coiled coil</keyword>
<feature type="coiled-coil region" evidence="3">
    <location>
        <begin position="101"/>
        <end position="128"/>
    </location>
</feature>
<dbReference type="Proteomes" id="UP000663828">
    <property type="component" value="Unassembled WGS sequence"/>
</dbReference>
<keyword evidence="6" id="KW-1185">Reference proteome</keyword>
<dbReference type="AlphaFoldDB" id="A0A815VS31"/>
<keyword evidence="1" id="KW-0677">Repeat</keyword>
<dbReference type="GO" id="GO:0060090">
    <property type="term" value="F:molecular adaptor activity"/>
    <property type="evidence" value="ECO:0007669"/>
    <property type="project" value="TreeGrafter"/>
</dbReference>
<proteinExistence type="predicted"/>
<name>A0A815VS31_ADIRI</name>
<dbReference type="EMBL" id="CAJNOR010004931">
    <property type="protein sequence ID" value="CAF1535866.1"/>
    <property type="molecule type" value="Genomic_DNA"/>
</dbReference>
<evidence type="ECO:0000256" key="2">
    <source>
        <dbReference type="ARBA" id="ARBA00022803"/>
    </source>
</evidence>
<evidence type="ECO:0000313" key="5">
    <source>
        <dbReference type="EMBL" id="CAF1535866.1"/>
    </source>
</evidence>
<organism evidence="5 6">
    <name type="scientific">Adineta ricciae</name>
    <name type="common">Rotifer</name>
    <dbReference type="NCBI Taxonomy" id="249248"/>
    <lineage>
        <taxon>Eukaryota</taxon>
        <taxon>Metazoa</taxon>
        <taxon>Spiralia</taxon>
        <taxon>Gnathifera</taxon>
        <taxon>Rotifera</taxon>
        <taxon>Eurotatoria</taxon>
        <taxon>Bdelloidea</taxon>
        <taxon>Adinetida</taxon>
        <taxon>Adinetidae</taxon>
        <taxon>Adineta</taxon>
    </lineage>
</organism>
<dbReference type="GO" id="GO:0072380">
    <property type="term" value="C:TRC complex"/>
    <property type="evidence" value="ECO:0007669"/>
    <property type="project" value="TreeGrafter"/>
</dbReference>
<dbReference type="EMBL" id="CAJNOJ010000189">
    <property type="protein sequence ID" value="CAF1266142.1"/>
    <property type="molecule type" value="Genomic_DNA"/>
</dbReference>
<dbReference type="InterPro" id="IPR011990">
    <property type="entry name" value="TPR-like_helical_dom_sf"/>
</dbReference>
<dbReference type="OrthoDB" id="10038545at2759"/>
<dbReference type="PANTHER" id="PTHR45831:SF2">
    <property type="entry name" value="LD24721P"/>
    <property type="match status" value="1"/>
</dbReference>
<dbReference type="GO" id="GO:0006620">
    <property type="term" value="P:post-translational protein targeting to endoplasmic reticulum membrane"/>
    <property type="evidence" value="ECO:0007669"/>
    <property type="project" value="TreeGrafter"/>
</dbReference>
<dbReference type="InterPro" id="IPR047150">
    <property type="entry name" value="SGT"/>
</dbReference>
<comment type="caution">
    <text evidence="5">The sequence shown here is derived from an EMBL/GenBank/DDBJ whole genome shotgun (WGS) entry which is preliminary data.</text>
</comment>
<protein>
    <submittedName>
        <fullName evidence="5">Uncharacterized protein</fullName>
    </submittedName>
</protein>
<sequence>MSLTPSDLKNQGNQYYSNQQSSLAIQSYSQAIQLIEKNSHDDVPLYLLYSNRSAAHIQDKDFYNGYKDAKQSLNLQRNKNAKGFYRLSICAYHLGYVDEAKKLIREAIDEHKQNIDDYNQLKLIIEKKEKCMKKWRKPTSTVKKNLNMLKSIIDKQGKYCHEIPSILYQIQHIFRAYFDKNKDQHLMNIDHEEVGSKLQKLAMKFNSKFNVAKILRNNPIFEDLILNEMPDVGSVRKAFIAQMNLPDDEQDKGLLEKALEDVAANEFSLFTNNVLVSLIMNSSDENLSLRALKQVYRLISNDLYRYSLGDSLSDAMETYIHSHPYKDLFLDKLILNKGIEIFFYDYLEAPSKTCVTNTIRNLTIDQWKQQSVKTIEFVLTKISKKIDDEDIQLIEPERSSWFEIGLRELFGMDHSERKDDFHLIVNVLTKIYLAFGRKPFLDRSSVDALYLFIEQNWFRQFDYDQNQSNIRFLLKGWTSVLKKWLKFDYSDRRQYIEQINQDSD</sequence>
<reference evidence="5" key="1">
    <citation type="submission" date="2021-02" db="EMBL/GenBank/DDBJ databases">
        <authorList>
            <person name="Nowell W R."/>
        </authorList>
    </citation>
    <scope>NUCLEOTIDE SEQUENCE</scope>
</reference>
<dbReference type="Gene3D" id="1.25.40.10">
    <property type="entry name" value="Tetratricopeptide repeat domain"/>
    <property type="match status" value="1"/>
</dbReference>
<dbReference type="PANTHER" id="PTHR45831">
    <property type="entry name" value="LD24721P"/>
    <property type="match status" value="1"/>
</dbReference>
<evidence type="ECO:0000256" key="3">
    <source>
        <dbReference type="SAM" id="Coils"/>
    </source>
</evidence>
<dbReference type="SMART" id="SM00028">
    <property type="entry name" value="TPR"/>
    <property type="match status" value="3"/>
</dbReference>
<dbReference type="Proteomes" id="UP000663852">
    <property type="component" value="Unassembled WGS sequence"/>
</dbReference>
<dbReference type="InterPro" id="IPR019734">
    <property type="entry name" value="TPR_rpt"/>
</dbReference>
<accession>A0A815VS31</accession>
<evidence type="ECO:0000313" key="4">
    <source>
        <dbReference type="EMBL" id="CAF1266142.1"/>
    </source>
</evidence>
<dbReference type="GO" id="GO:0016020">
    <property type="term" value="C:membrane"/>
    <property type="evidence" value="ECO:0007669"/>
    <property type="project" value="TreeGrafter"/>
</dbReference>
<evidence type="ECO:0000256" key="1">
    <source>
        <dbReference type="ARBA" id="ARBA00022737"/>
    </source>
</evidence>